<dbReference type="AlphaFoldDB" id="W0V534"/>
<dbReference type="STRING" id="1349767.GJA_1807"/>
<accession>W0V534</accession>
<dbReference type="RefSeq" id="WP_051780495.1">
    <property type="nucleotide sequence ID" value="NZ_BCTH01000004.1"/>
</dbReference>
<dbReference type="eggNOG" id="ENOG502Z88U">
    <property type="taxonomic scope" value="Bacteria"/>
</dbReference>
<organism evidence="1 2">
    <name type="scientific">Janthinobacterium agaricidamnosum NBRC 102515 = DSM 9628</name>
    <dbReference type="NCBI Taxonomy" id="1349767"/>
    <lineage>
        <taxon>Bacteria</taxon>
        <taxon>Pseudomonadati</taxon>
        <taxon>Pseudomonadota</taxon>
        <taxon>Betaproteobacteria</taxon>
        <taxon>Burkholderiales</taxon>
        <taxon>Oxalobacteraceae</taxon>
        <taxon>Janthinobacterium</taxon>
    </lineage>
</organism>
<name>W0V534_9BURK</name>
<dbReference type="PATRIC" id="fig|1349767.4.peg.3582"/>
<reference evidence="1 2" key="1">
    <citation type="journal article" date="2015" name="Genome Announc.">
        <title>Genome Sequence of Mushroom Soft-Rot Pathogen Janthinobacterium agaricidamnosum.</title>
        <authorList>
            <person name="Graupner K."/>
            <person name="Lackner G."/>
            <person name="Hertweck C."/>
        </authorList>
    </citation>
    <scope>NUCLEOTIDE SEQUENCE [LARGE SCALE GENOMIC DNA]</scope>
    <source>
        <strain evidence="2">NBRC 102515 / DSM 9628</strain>
    </source>
</reference>
<evidence type="ECO:0000313" key="1">
    <source>
        <dbReference type="EMBL" id="CDG82443.1"/>
    </source>
</evidence>
<gene>
    <name evidence="1" type="ORF">GJA_1807</name>
</gene>
<dbReference type="KEGG" id="jag:GJA_1807"/>
<keyword evidence="2" id="KW-1185">Reference proteome</keyword>
<proteinExistence type="predicted"/>
<dbReference type="HOGENOM" id="CLU_035126_0_0_4"/>
<protein>
    <submittedName>
        <fullName evidence="1">Uncharacterized protein</fullName>
    </submittedName>
</protein>
<dbReference type="OrthoDB" id="226361at2"/>
<sequence length="628" mass="66055">MSFDTKSKSASNPAFTFSTPAFIEDLTGAAQTQLNSEWNRHVSAFTEQAITGVPWNTGTVDGAGNFTPSPRQSYYFNAASTDIPGSSASLAVAWDAFPNRLTVYCGSSTPSTNPYNLSLAQLWELADTGYYIDQNNAQASFPHIPVNLCPSPDWNGALQPYGPYGPRGWQDEYCEWSVTRNAAGKISRVDFVCENPEYWYTLWRVSPDRVAQLYQDTLNAGLPPGSPNAITVNVADLYLTDPLSGAPVTDPFTGNPAYNPLNKWNRGPLSSRGSNASGGAIHLTATPNTLQTEMGLAGAATVQRTVGNVDPQALICCSQYGQANRNSDPHIGLSVNQVVGGPPARLVSLANPVGLYIQQPDFSNYALPADPNLPAGAKVEDCWHIVRGGAQLTDPVTGQPFPGNFILHAAFQIPAAWIAAGVNFTIGDITLKTGGVATPLNWGAQITGTFQVGLFARGLPAADPSTLRCLVNLDNPAGDGLPPAQAQPVQLMYQSVWNALYATQVPNVVRFPMNLASNSVIVPLAVRQGQRGIKAVLICATAVTGPGNVAPAVTAPGAEIAIAVAPGLQTVTYAAPGNSYPSPFQLLTLSIDIGANVAPGLYGLQVSNPGSGMPPDVAGPAYLNVYAA</sequence>
<evidence type="ECO:0000313" key="2">
    <source>
        <dbReference type="Proteomes" id="UP000027604"/>
    </source>
</evidence>
<dbReference type="EMBL" id="HG322949">
    <property type="protein sequence ID" value="CDG82443.1"/>
    <property type="molecule type" value="Genomic_DNA"/>
</dbReference>
<dbReference type="Proteomes" id="UP000027604">
    <property type="component" value="Chromosome I"/>
</dbReference>